<dbReference type="PANTHER" id="PTHR21716:SF53">
    <property type="entry name" value="PERMEASE PERM-RELATED"/>
    <property type="match status" value="1"/>
</dbReference>
<keyword evidence="4" id="KW-1003">Cell membrane</keyword>
<evidence type="ECO:0000256" key="3">
    <source>
        <dbReference type="ARBA" id="ARBA00022448"/>
    </source>
</evidence>
<dbReference type="InterPro" id="IPR002549">
    <property type="entry name" value="AI-2E-like"/>
</dbReference>
<evidence type="ECO:0000313" key="10">
    <source>
        <dbReference type="Proteomes" id="UP000501602"/>
    </source>
</evidence>
<dbReference type="RefSeq" id="WP_168660173.1">
    <property type="nucleotide sequence ID" value="NZ_CP051180.1"/>
</dbReference>
<evidence type="ECO:0000313" key="9">
    <source>
        <dbReference type="EMBL" id="QIZ76912.1"/>
    </source>
</evidence>
<feature type="transmembrane region" description="Helical" evidence="8">
    <location>
        <begin position="72"/>
        <end position="93"/>
    </location>
</feature>
<feature type="transmembrane region" description="Helical" evidence="8">
    <location>
        <begin position="151"/>
        <end position="177"/>
    </location>
</feature>
<feature type="transmembrane region" description="Helical" evidence="8">
    <location>
        <begin position="240"/>
        <end position="270"/>
    </location>
</feature>
<keyword evidence="5 8" id="KW-0812">Transmembrane</keyword>
<evidence type="ECO:0000256" key="2">
    <source>
        <dbReference type="ARBA" id="ARBA00009773"/>
    </source>
</evidence>
<dbReference type="Pfam" id="PF01594">
    <property type="entry name" value="AI-2E_transport"/>
    <property type="match status" value="1"/>
</dbReference>
<dbReference type="Proteomes" id="UP000501602">
    <property type="component" value="Chromosome"/>
</dbReference>
<dbReference type="EMBL" id="CP051180">
    <property type="protein sequence ID" value="QIZ76912.1"/>
    <property type="molecule type" value="Genomic_DNA"/>
</dbReference>
<name>A0A6H1UGJ2_9GAMM</name>
<feature type="transmembrane region" description="Helical" evidence="8">
    <location>
        <begin position="217"/>
        <end position="234"/>
    </location>
</feature>
<organism evidence="9 10">
    <name type="scientific">Ferrimonas lipolytica</name>
    <dbReference type="NCBI Taxonomy" id="2724191"/>
    <lineage>
        <taxon>Bacteria</taxon>
        <taxon>Pseudomonadati</taxon>
        <taxon>Pseudomonadota</taxon>
        <taxon>Gammaproteobacteria</taxon>
        <taxon>Alteromonadales</taxon>
        <taxon>Ferrimonadaceae</taxon>
        <taxon>Ferrimonas</taxon>
    </lineage>
</organism>
<evidence type="ECO:0000256" key="8">
    <source>
        <dbReference type="SAM" id="Phobius"/>
    </source>
</evidence>
<feature type="transmembrane region" description="Helical" evidence="8">
    <location>
        <begin position="282"/>
        <end position="301"/>
    </location>
</feature>
<dbReference type="PANTHER" id="PTHR21716">
    <property type="entry name" value="TRANSMEMBRANE PROTEIN"/>
    <property type="match status" value="1"/>
</dbReference>
<accession>A0A6H1UGJ2</accession>
<feature type="transmembrane region" description="Helical" evidence="8">
    <location>
        <begin position="20"/>
        <end position="51"/>
    </location>
</feature>
<evidence type="ECO:0000256" key="7">
    <source>
        <dbReference type="ARBA" id="ARBA00023136"/>
    </source>
</evidence>
<comment type="subcellular location">
    <subcellularLocation>
        <location evidence="1">Cell membrane</location>
        <topology evidence="1">Multi-pass membrane protein</topology>
    </subcellularLocation>
</comment>
<keyword evidence="10" id="KW-1185">Reference proteome</keyword>
<feature type="transmembrane region" description="Helical" evidence="8">
    <location>
        <begin position="307"/>
        <end position="332"/>
    </location>
</feature>
<reference evidence="9 10" key="1">
    <citation type="submission" date="2020-04" db="EMBL/GenBank/DDBJ databases">
        <title>Ferrimonas sp. S7 isolated from sea water.</title>
        <authorList>
            <person name="Bae S.S."/>
            <person name="Baek K."/>
        </authorList>
    </citation>
    <scope>NUCLEOTIDE SEQUENCE [LARGE SCALE GENOMIC DNA]</scope>
    <source>
        <strain evidence="9 10">S7</strain>
    </source>
</reference>
<evidence type="ECO:0000256" key="1">
    <source>
        <dbReference type="ARBA" id="ARBA00004651"/>
    </source>
</evidence>
<sequence>MWNFVQTWYREKFSDPQAVTLAAILLSGFIVIYFCGHLLMPLLVAVVLAYMLDWPVTRLNVLGVPRAVGAGLVLLLSALITGVVVLILLPALWQQGVALAVELPSMLAKWQALLLELPERYPNYIAEGQLASLLQPLNESLLNTGRNLVSLSLASLLDLVALMVYAIVVPLLLFFFLKDKTELRQSLSRFVPKNRELAKVVAQEMNVQIANYIRGKVIEILIVGGTTFIGFAFMDLRYAALLSVLVGLSVLIPYIGATIVTIPVAIVGFFQFGISQEFGYVMLVYGVIQALDGNLLVPLLFSEAVNLHPVAIIISVLIFGGLWGFWGVFFAIPLATLVKAVINAWPDRETVTATQA</sequence>
<dbReference type="AlphaFoldDB" id="A0A6H1UGJ2"/>
<evidence type="ECO:0000256" key="6">
    <source>
        <dbReference type="ARBA" id="ARBA00022989"/>
    </source>
</evidence>
<dbReference type="GO" id="GO:0055085">
    <property type="term" value="P:transmembrane transport"/>
    <property type="evidence" value="ECO:0007669"/>
    <property type="project" value="TreeGrafter"/>
</dbReference>
<keyword evidence="6 8" id="KW-1133">Transmembrane helix</keyword>
<protein>
    <submittedName>
        <fullName evidence="9">AI-2E family transporter</fullName>
    </submittedName>
</protein>
<comment type="similarity">
    <text evidence="2">Belongs to the autoinducer-2 exporter (AI-2E) (TC 2.A.86) family.</text>
</comment>
<evidence type="ECO:0000256" key="5">
    <source>
        <dbReference type="ARBA" id="ARBA00022692"/>
    </source>
</evidence>
<proteinExistence type="inferred from homology"/>
<dbReference type="KEGG" id="fes:HER31_08510"/>
<dbReference type="GO" id="GO:0005886">
    <property type="term" value="C:plasma membrane"/>
    <property type="evidence" value="ECO:0007669"/>
    <property type="project" value="UniProtKB-SubCell"/>
</dbReference>
<gene>
    <name evidence="9" type="ORF">HER31_08510</name>
</gene>
<keyword evidence="3" id="KW-0813">Transport</keyword>
<evidence type="ECO:0000256" key="4">
    <source>
        <dbReference type="ARBA" id="ARBA00022475"/>
    </source>
</evidence>
<keyword evidence="7 8" id="KW-0472">Membrane</keyword>